<dbReference type="Proteomes" id="UP000838878">
    <property type="component" value="Chromosome 7"/>
</dbReference>
<dbReference type="Gene3D" id="1.10.630.10">
    <property type="entry name" value="Cytochrome P450"/>
    <property type="match status" value="1"/>
</dbReference>
<evidence type="ECO:0008006" key="17">
    <source>
        <dbReference type="Google" id="ProtNLM"/>
    </source>
</evidence>
<organism evidence="15 16">
    <name type="scientific">Brenthis ino</name>
    <name type="common">lesser marbled fritillary</name>
    <dbReference type="NCBI Taxonomy" id="405034"/>
    <lineage>
        <taxon>Eukaryota</taxon>
        <taxon>Metazoa</taxon>
        <taxon>Ecdysozoa</taxon>
        <taxon>Arthropoda</taxon>
        <taxon>Hexapoda</taxon>
        <taxon>Insecta</taxon>
        <taxon>Pterygota</taxon>
        <taxon>Neoptera</taxon>
        <taxon>Endopterygota</taxon>
        <taxon>Lepidoptera</taxon>
        <taxon>Glossata</taxon>
        <taxon>Ditrysia</taxon>
        <taxon>Papilionoidea</taxon>
        <taxon>Nymphalidae</taxon>
        <taxon>Heliconiinae</taxon>
        <taxon>Argynnini</taxon>
        <taxon>Brenthis</taxon>
    </lineage>
</organism>
<comment type="function">
    <text evidence="2">May be involved in the metabolism of insect hormones and in the breakdown of synthetic insecticides.</text>
</comment>
<dbReference type="PRINTS" id="PR00385">
    <property type="entry name" value="P450"/>
</dbReference>
<evidence type="ECO:0000256" key="10">
    <source>
        <dbReference type="ARBA" id="ARBA00023002"/>
    </source>
</evidence>
<accession>A0A8J9UXP8</accession>
<gene>
    <name evidence="15" type="ORF">BINO364_LOCUS13278</name>
</gene>
<keyword evidence="12" id="KW-0503">Monooxygenase</keyword>
<dbReference type="InterPro" id="IPR036396">
    <property type="entry name" value="Cyt_P450_sf"/>
</dbReference>
<proteinExistence type="inferred from homology"/>
<comment type="subcellular location">
    <subcellularLocation>
        <location evidence="4">Endoplasmic reticulum membrane</location>
        <topology evidence="4">Peripheral membrane protein</topology>
    </subcellularLocation>
    <subcellularLocation>
        <location evidence="3">Microsome membrane</location>
        <topology evidence="3">Peripheral membrane protein</topology>
    </subcellularLocation>
</comment>
<name>A0A8J9UXP8_9NEOP</name>
<evidence type="ECO:0000256" key="2">
    <source>
        <dbReference type="ARBA" id="ARBA00003690"/>
    </source>
</evidence>
<dbReference type="SUPFAM" id="SSF48264">
    <property type="entry name" value="Cytochrome P450"/>
    <property type="match status" value="1"/>
</dbReference>
<dbReference type="PRINTS" id="PR00463">
    <property type="entry name" value="EP450I"/>
</dbReference>
<dbReference type="EMBL" id="OV170227">
    <property type="protein sequence ID" value="CAH0728013.1"/>
    <property type="molecule type" value="Genomic_DNA"/>
</dbReference>
<feature type="non-terminal residue" evidence="15">
    <location>
        <position position="313"/>
    </location>
</feature>
<evidence type="ECO:0000313" key="15">
    <source>
        <dbReference type="EMBL" id="CAH0728013.1"/>
    </source>
</evidence>
<dbReference type="PANTHER" id="PTHR24291:SF189">
    <property type="entry name" value="CYTOCHROME P450 4C3-RELATED"/>
    <property type="match status" value="1"/>
</dbReference>
<dbReference type="PANTHER" id="PTHR24291">
    <property type="entry name" value="CYTOCHROME P450 FAMILY 4"/>
    <property type="match status" value="1"/>
</dbReference>
<comment type="cofactor">
    <cofactor evidence="1 14">
        <name>heme</name>
        <dbReference type="ChEBI" id="CHEBI:30413"/>
    </cofactor>
</comment>
<reference evidence="15" key="1">
    <citation type="submission" date="2021-12" db="EMBL/GenBank/DDBJ databases">
        <authorList>
            <person name="Martin H S."/>
        </authorList>
    </citation>
    <scope>NUCLEOTIDE SEQUENCE</scope>
</reference>
<keyword evidence="10" id="KW-0560">Oxidoreductase</keyword>
<dbReference type="OrthoDB" id="1470350at2759"/>
<dbReference type="AlphaFoldDB" id="A0A8J9UXP8"/>
<evidence type="ECO:0000256" key="4">
    <source>
        <dbReference type="ARBA" id="ARBA00004406"/>
    </source>
</evidence>
<dbReference type="InterPro" id="IPR050196">
    <property type="entry name" value="Cytochrome_P450_Monoox"/>
</dbReference>
<dbReference type="GO" id="GO:0005506">
    <property type="term" value="F:iron ion binding"/>
    <property type="evidence" value="ECO:0007669"/>
    <property type="project" value="InterPro"/>
</dbReference>
<feature type="binding site" description="axial binding residue" evidence="14">
    <location>
        <position position="250"/>
    </location>
    <ligand>
        <name>heme</name>
        <dbReference type="ChEBI" id="CHEBI:30413"/>
    </ligand>
    <ligandPart>
        <name>Fe</name>
        <dbReference type="ChEBI" id="CHEBI:18248"/>
    </ligandPart>
</feature>
<sequence>MSHACRYKCANQNSGEWRRLRDLFLAQVLAQAEPRALIANYKVVLLQKRPSLIYKKKSLMSGDTQNLQLMKAQPSRTELKTFVDAMIESSSANGKVYTNKDLRDEVLMLALAGTDTSAAGTGYVCIMLSQYPDIQEKVYQEILEVFGDSDKPIEMGDLQKLKYMDAVIKETLRLYPPIPAVVRYCSRDVELPSGLIIPPNTTVLINILGIHRNPNYWGDDADEFIPDRFISRPQPVASAYMPFIIGPRNCIGYQYAALSMKTVITTLLRNFRFKPASSFTYGKDNPLRLSFDITMKHLDNYEIKIEPRNKCST</sequence>
<evidence type="ECO:0000256" key="3">
    <source>
        <dbReference type="ARBA" id="ARBA00004174"/>
    </source>
</evidence>
<evidence type="ECO:0000313" key="16">
    <source>
        <dbReference type="Proteomes" id="UP000838878"/>
    </source>
</evidence>
<evidence type="ECO:0000256" key="1">
    <source>
        <dbReference type="ARBA" id="ARBA00001971"/>
    </source>
</evidence>
<keyword evidence="11 14" id="KW-0408">Iron</keyword>
<dbReference type="GO" id="GO:0005789">
    <property type="term" value="C:endoplasmic reticulum membrane"/>
    <property type="evidence" value="ECO:0007669"/>
    <property type="project" value="UniProtKB-SubCell"/>
</dbReference>
<dbReference type="InterPro" id="IPR001128">
    <property type="entry name" value="Cyt_P450"/>
</dbReference>
<keyword evidence="13" id="KW-0472">Membrane</keyword>
<evidence type="ECO:0000256" key="13">
    <source>
        <dbReference type="ARBA" id="ARBA00023136"/>
    </source>
</evidence>
<dbReference type="GO" id="GO:0020037">
    <property type="term" value="F:heme binding"/>
    <property type="evidence" value="ECO:0007669"/>
    <property type="project" value="InterPro"/>
</dbReference>
<comment type="similarity">
    <text evidence="5">Belongs to the cytochrome P450 family.</text>
</comment>
<keyword evidence="16" id="KW-1185">Reference proteome</keyword>
<evidence type="ECO:0000256" key="14">
    <source>
        <dbReference type="PIRSR" id="PIRSR602401-1"/>
    </source>
</evidence>
<dbReference type="GO" id="GO:0004497">
    <property type="term" value="F:monooxygenase activity"/>
    <property type="evidence" value="ECO:0007669"/>
    <property type="project" value="UniProtKB-KW"/>
</dbReference>
<evidence type="ECO:0000256" key="12">
    <source>
        <dbReference type="ARBA" id="ARBA00023033"/>
    </source>
</evidence>
<evidence type="ECO:0000256" key="8">
    <source>
        <dbReference type="ARBA" id="ARBA00022824"/>
    </source>
</evidence>
<dbReference type="Pfam" id="PF00067">
    <property type="entry name" value="p450"/>
    <property type="match status" value="1"/>
</dbReference>
<evidence type="ECO:0000256" key="6">
    <source>
        <dbReference type="ARBA" id="ARBA00022617"/>
    </source>
</evidence>
<evidence type="ECO:0000256" key="9">
    <source>
        <dbReference type="ARBA" id="ARBA00022848"/>
    </source>
</evidence>
<evidence type="ECO:0000256" key="11">
    <source>
        <dbReference type="ARBA" id="ARBA00023004"/>
    </source>
</evidence>
<evidence type="ECO:0000256" key="5">
    <source>
        <dbReference type="ARBA" id="ARBA00010617"/>
    </source>
</evidence>
<dbReference type="GO" id="GO:0016705">
    <property type="term" value="F:oxidoreductase activity, acting on paired donors, with incorporation or reduction of molecular oxygen"/>
    <property type="evidence" value="ECO:0007669"/>
    <property type="project" value="InterPro"/>
</dbReference>
<dbReference type="InterPro" id="IPR002401">
    <property type="entry name" value="Cyt_P450_E_grp-I"/>
</dbReference>
<keyword evidence="8" id="KW-0256">Endoplasmic reticulum</keyword>
<keyword evidence="7 14" id="KW-0479">Metal-binding</keyword>
<evidence type="ECO:0000256" key="7">
    <source>
        <dbReference type="ARBA" id="ARBA00022723"/>
    </source>
</evidence>
<keyword evidence="6 14" id="KW-0349">Heme</keyword>
<protein>
    <recommendedName>
        <fullName evidence="17">Cytochrome P450</fullName>
    </recommendedName>
</protein>
<keyword evidence="9" id="KW-0492">Microsome</keyword>